<reference evidence="1" key="1">
    <citation type="submission" date="2025-08" db="UniProtKB">
        <authorList>
            <consortium name="Ensembl"/>
        </authorList>
    </citation>
    <scope>IDENTIFICATION</scope>
</reference>
<dbReference type="Ensembl" id="ENSPKIT00000023397.1">
    <property type="protein sequence ID" value="ENSPKIP00000011453.1"/>
    <property type="gene ID" value="ENSPKIG00000018539.1"/>
</dbReference>
<sequence length="94" mass="10853">MAKEMNVGIILIKDGEDLLDMSVVLEDQIILHDIKNFSKAVAMLMGLLYVLNIDYPTELRYTFEVIQKVLMNIGADHCSTRVHGLRNRLFRKME</sequence>
<organism evidence="1 2">
    <name type="scientific">Paramormyrops kingsleyae</name>
    <dbReference type="NCBI Taxonomy" id="1676925"/>
    <lineage>
        <taxon>Eukaryota</taxon>
        <taxon>Metazoa</taxon>
        <taxon>Chordata</taxon>
        <taxon>Craniata</taxon>
        <taxon>Vertebrata</taxon>
        <taxon>Euteleostomi</taxon>
        <taxon>Actinopterygii</taxon>
        <taxon>Neopterygii</taxon>
        <taxon>Teleostei</taxon>
        <taxon>Osteoglossocephala</taxon>
        <taxon>Osteoglossomorpha</taxon>
        <taxon>Osteoglossiformes</taxon>
        <taxon>Mormyridae</taxon>
        <taxon>Paramormyrops</taxon>
    </lineage>
</organism>
<dbReference type="PANTHER" id="PTHR31025">
    <property type="entry name" value="SI:CH211-196P9.1-RELATED"/>
    <property type="match status" value="1"/>
</dbReference>
<dbReference type="PANTHER" id="PTHR31025:SF25">
    <property type="entry name" value="ZINC FINGER (C2H2)-60"/>
    <property type="match status" value="1"/>
</dbReference>
<dbReference type="AlphaFoldDB" id="A0A3B3QZ83"/>
<dbReference type="GeneTree" id="ENSGT00950000182912"/>
<dbReference type="Proteomes" id="UP000261540">
    <property type="component" value="Unplaced"/>
</dbReference>
<accession>A0A3B3QZ83</accession>
<protein>
    <submittedName>
        <fullName evidence="1">Uncharacterized protein</fullName>
    </submittedName>
</protein>
<evidence type="ECO:0000313" key="2">
    <source>
        <dbReference type="Proteomes" id="UP000261540"/>
    </source>
</evidence>
<reference evidence="1" key="2">
    <citation type="submission" date="2025-09" db="UniProtKB">
        <authorList>
            <consortium name="Ensembl"/>
        </authorList>
    </citation>
    <scope>IDENTIFICATION</scope>
</reference>
<name>A0A3B3QZ83_9TELE</name>
<evidence type="ECO:0000313" key="1">
    <source>
        <dbReference type="Ensembl" id="ENSPKIP00000011453.1"/>
    </source>
</evidence>
<keyword evidence="2" id="KW-1185">Reference proteome</keyword>
<proteinExistence type="predicted"/>